<proteinExistence type="predicted"/>
<feature type="region of interest" description="Disordered" evidence="1">
    <location>
        <begin position="1"/>
        <end position="21"/>
    </location>
</feature>
<sequence>MSEEKSKPEGKKLRRPIDDVRDELLKDPDVKEQARLLQIPVEQYVEKILDYASHPEKPPAIMIVPDEALKKEDPSIPTVAEVENHMQKLVKGEIPIIPGQATDGFNKGPTPAQYQRTLGGEDSVPYKIPPKSDAASKELSQELELQRPKPKFKP</sequence>
<feature type="region of interest" description="Disordered" evidence="1">
    <location>
        <begin position="100"/>
        <end position="154"/>
    </location>
</feature>
<evidence type="ECO:0000313" key="3">
    <source>
        <dbReference type="Proteomes" id="UP000217257"/>
    </source>
</evidence>
<name>A0A250IWB3_9BACT</name>
<reference evidence="2 3" key="1">
    <citation type="submission" date="2017-06" db="EMBL/GenBank/DDBJ databases">
        <title>Sequencing and comparative analysis of myxobacterial genomes.</title>
        <authorList>
            <person name="Rupp O."/>
            <person name="Goesmann A."/>
            <person name="Sogaard-Andersen L."/>
        </authorList>
    </citation>
    <scope>NUCLEOTIDE SEQUENCE [LARGE SCALE GENOMIC DNA]</scope>
    <source>
        <strain evidence="2 3">DSM 52655</strain>
    </source>
</reference>
<gene>
    <name evidence="2" type="ORF">CYFUS_000976</name>
</gene>
<evidence type="ECO:0000256" key="1">
    <source>
        <dbReference type="SAM" id="MobiDB-lite"/>
    </source>
</evidence>
<dbReference type="Proteomes" id="UP000217257">
    <property type="component" value="Chromosome"/>
</dbReference>
<accession>A0A250IWB3</accession>
<feature type="compositionally biased region" description="Basic and acidic residues" evidence="1">
    <location>
        <begin position="134"/>
        <end position="147"/>
    </location>
</feature>
<dbReference type="KEGG" id="cfus:CYFUS_000976"/>
<organism evidence="2 3">
    <name type="scientific">Cystobacter fuscus</name>
    <dbReference type="NCBI Taxonomy" id="43"/>
    <lineage>
        <taxon>Bacteria</taxon>
        <taxon>Pseudomonadati</taxon>
        <taxon>Myxococcota</taxon>
        <taxon>Myxococcia</taxon>
        <taxon>Myxococcales</taxon>
        <taxon>Cystobacterineae</taxon>
        <taxon>Archangiaceae</taxon>
        <taxon>Cystobacter</taxon>
    </lineage>
</organism>
<evidence type="ECO:0000313" key="2">
    <source>
        <dbReference type="EMBL" id="ATB35563.1"/>
    </source>
</evidence>
<dbReference type="RefSeq" id="WP_232537375.1">
    <property type="nucleotide sequence ID" value="NZ_CP022098.1"/>
</dbReference>
<protein>
    <submittedName>
        <fullName evidence="2">Uncharacterized protein</fullName>
    </submittedName>
</protein>
<dbReference type="AlphaFoldDB" id="A0A250IWB3"/>
<dbReference type="EMBL" id="CP022098">
    <property type="protein sequence ID" value="ATB35563.1"/>
    <property type="molecule type" value="Genomic_DNA"/>
</dbReference>